<dbReference type="Pfam" id="PF24530">
    <property type="entry name" value="DUF7597"/>
    <property type="match status" value="1"/>
</dbReference>
<dbReference type="InterPro" id="IPR056018">
    <property type="entry name" value="DUF7597"/>
</dbReference>
<keyword evidence="4" id="KW-0548">Nucleotidyltransferase</keyword>
<dbReference type="GO" id="GO:0008270">
    <property type="term" value="F:zinc ion binding"/>
    <property type="evidence" value="ECO:0007669"/>
    <property type="project" value="InterPro"/>
</dbReference>
<dbReference type="Pfam" id="PF04560">
    <property type="entry name" value="RNA_pol_Rpb2_7"/>
    <property type="match status" value="1"/>
</dbReference>
<dbReference type="Proteomes" id="UP000324897">
    <property type="component" value="Unassembled WGS sequence"/>
</dbReference>
<feature type="domain" description="CCHC-type" evidence="7">
    <location>
        <begin position="291"/>
        <end position="307"/>
    </location>
</feature>
<dbReference type="Gene3D" id="3.90.1070.20">
    <property type="match status" value="1"/>
</dbReference>
<comment type="caution">
    <text evidence="8">The sequence shown here is derived from an EMBL/GenBank/DDBJ whole genome shotgun (WGS) entry which is preliminary data.</text>
</comment>
<dbReference type="Gramene" id="TVU06152">
    <property type="protein sequence ID" value="TVU06152"/>
    <property type="gene ID" value="EJB05_49350"/>
</dbReference>
<dbReference type="Pfam" id="PF13966">
    <property type="entry name" value="zf-RVT"/>
    <property type="match status" value="1"/>
</dbReference>
<keyword evidence="5" id="KW-0804">Transcription</keyword>
<dbReference type="PANTHER" id="PTHR33075:SF7">
    <property type="entry name" value="OS02G0303350 PROTEIN"/>
    <property type="match status" value="1"/>
</dbReference>
<dbReference type="EMBL" id="RWGY01000051">
    <property type="protein sequence ID" value="TVU06152.1"/>
    <property type="molecule type" value="Genomic_DNA"/>
</dbReference>
<feature type="region of interest" description="Disordered" evidence="6">
    <location>
        <begin position="342"/>
        <end position="361"/>
    </location>
</feature>
<proteinExistence type="predicted"/>
<evidence type="ECO:0000256" key="6">
    <source>
        <dbReference type="SAM" id="MobiDB-lite"/>
    </source>
</evidence>
<evidence type="ECO:0000256" key="1">
    <source>
        <dbReference type="ARBA" id="ARBA00012418"/>
    </source>
</evidence>
<sequence>MGSSSDLTANWDFSHGRRFEQEVLQRFQSAVHHPSSSPDGSFFLLATFRRFTFRLTEDSVSLALQSCLGGSAPGFHVKFLSDRHFRFSVASKSVGFHVYNLRRFIGKTFDVYFHLWNNGVAHWERDKRIWEEETANEWTFVSYKKNKRSSQKLRKQVSFARRLVQDSPPVKYKPNLPPPTVKLGSLAFSLISSDGSGARTSFGKLKNVNQDHTMVKSSDVFSRLNKDLQRDRVLHDNVISGISVNSAKNTPQMHADPELAAVSSDKSSLNIVCSNCFASGHTRKECTSQIRCKLCYNYGHVARWCHTRVRPKLYWAPKSVTQPNRKPEDYISADHICTGNKGGSSSVSVSDQNTTDSDGDVDDMANFPCNPMLYAPRGAILEQGWHRPARERLALGGEPTRLHEDFGILIMNPRPADHHLNAALTDAVDFLELEYNVRIRTSCLSPLGLGLLQFASPAQRQTLIDLSPIPYGPMHHLSVIAHDRGRNLRACNYIRECTIMFVAFPLDYQTMEYIKAAVAPFGRLLYWDSNSANKSRVIVRVLVLSPNRIPRSLVVSEGSVLGGNGRSWSVPVYILNGAFPDEFPPGEDHVPLDGNPHPLPHHWPPPMGHHDHEPDWQHEVQGGLNIDLPEIGGHQQQHNAHDNLEDDWADEGLEDDDAGNNDGEVNNAQVFPDQAQVQADEIDFDPSGSTASYLRANGSDISIELVSVPNASVDHGESSSNSDATSTVLAPTVAGPALPPEMIMAEMVDKTMVITAHLMSKIVQRPLQLMNILQKRSWDSAFQPIIIPRVLESTPISLGETTAKNIVRKLNFEDIPVQNNMAIVPYKPVLPAVLMQLWAAQTEVASTMTEPSGATTETQDKMQEATDDTPIDETMNQIMGNTHDSVIQPENSVSKVSYPPPRPATSARKKIITAISEANTCNLLARRRSPRLKEQNVGYQHVRLEDTPRKRRRKTTKKEEANLVSKLDAMVGVISDDPTQMLPVALMQEVGKVLCQLPPEEIADGKLQATQVEKPKDKGGLGVINLRIQNKGLLMKFLDKFYNQRELPWVKLIWNTYYESEVPHMSRERGSFWWKDILRLGIEYRGISTCIVGRGNTVSFWHDLLHDEILSVKYPRLFSFAKNPNASVHEVINTESIEELFNLPLTQEALDELLLIQIDLEQLEENLERPDKWIYIWGSDTYKSCKYYKHNFIGLTCPQPFKWIWKSKCMPKIKFFIWLVLKDRVNTRNMLRRRNHHLESGYNCVLCHQDTEETLYHLFFDCTFSTSCWFSIGILWDGELDIHERVMEAKRQFQHQFFMEIFSIATWGIWKVRNAKIFDHKHPIVASWKQAFRDEIILHLYRIPDRHHQFFGQKKKIAILEVTRMDKIFLNGTWVGSCGDAASFVFRLRCMRRSSLIDRQTNDIVIGKVSETGEDHSIKLKHTEKGMVQKVLLSSNDQGKNFAVVTLRQVRSPCFGDKFSSMHGQKGVVGFLESQENFPFTHQGIVPDTVINPHSFPTRQTPGQLLEAALGKGIALGASVDVIAEQLHKAGFSRWGAESVLDGRTGERVKSLVFMGPTFYQRLIHMSEDKVKFRNTGPVNPLTTQLVADRKRFGGVKFGEMERDCLLAHGAAANLHERLFVLSDFSEMHVCQTCERVASASLQRPYSTMTASVEFRLE</sequence>
<dbReference type="InterPro" id="IPR026960">
    <property type="entry name" value="RVT-Znf"/>
</dbReference>
<organism evidence="8 9">
    <name type="scientific">Eragrostis curvula</name>
    <name type="common">weeping love grass</name>
    <dbReference type="NCBI Taxonomy" id="38414"/>
    <lineage>
        <taxon>Eukaryota</taxon>
        <taxon>Viridiplantae</taxon>
        <taxon>Streptophyta</taxon>
        <taxon>Embryophyta</taxon>
        <taxon>Tracheophyta</taxon>
        <taxon>Spermatophyta</taxon>
        <taxon>Magnoliopsida</taxon>
        <taxon>Liliopsida</taxon>
        <taxon>Poales</taxon>
        <taxon>Poaceae</taxon>
        <taxon>PACMAD clade</taxon>
        <taxon>Chloridoideae</taxon>
        <taxon>Eragrostideae</taxon>
        <taxon>Eragrostidinae</taxon>
        <taxon>Eragrostis</taxon>
    </lineage>
</organism>
<dbReference type="Gene3D" id="2.40.270.10">
    <property type="entry name" value="DNA-directed RNA polymerase, subunit 2, domain 6"/>
    <property type="match status" value="1"/>
</dbReference>
<dbReference type="SUPFAM" id="SSF64484">
    <property type="entry name" value="beta and beta-prime subunits of DNA dependent RNA-polymerase"/>
    <property type="match status" value="1"/>
</dbReference>
<dbReference type="SMART" id="SM00343">
    <property type="entry name" value="ZnF_C2HC"/>
    <property type="match status" value="2"/>
</dbReference>
<dbReference type="Pfam" id="PF00562">
    <property type="entry name" value="RNA_pol_Rpb2_6"/>
    <property type="match status" value="1"/>
</dbReference>
<dbReference type="InterPro" id="IPR007120">
    <property type="entry name" value="DNA-dir_RNAP_su2_dom"/>
</dbReference>
<evidence type="ECO:0000256" key="4">
    <source>
        <dbReference type="ARBA" id="ARBA00022695"/>
    </source>
</evidence>
<evidence type="ECO:0000259" key="7">
    <source>
        <dbReference type="SMART" id="SM00343"/>
    </source>
</evidence>
<dbReference type="InterPro" id="IPR007641">
    <property type="entry name" value="RNA_pol_Rpb2_7"/>
</dbReference>
<dbReference type="InterPro" id="IPR036875">
    <property type="entry name" value="Znf_CCHC_sf"/>
</dbReference>
<dbReference type="Gene3D" id="4.10.60.10">
    <property type="entry name" value="Zinc finger, CCHC-type"/>
    <property type="match status" value="1"/>
</dbReference>
<keyword evidence="2" id="KW-0240">DNA-directed RNA polymerase</keyword>
<dbReference type="InterPro" id="IPR007121">
    <property type="entry name" value="RNA_pol_bsu_CS"/>
</dbReference>
<evidence type="ECO:0000313" key="8">
    <source>
        <dbReference type="EMBL" id="TVU06152.1"/>
    </source>
</evidence>
<gene>
    <name evidence="8" type="ORF">EJB05_49350</name>
</gene>
<dbReference type="OrthoDB" id="681845at2759"/>
<feature type="non-terminal residue" evidence="8">
    <location>
        <position position="1658"/>
    </location>
</feature>
<dbReference type="GO" id="GO:0003677">
    <property type="term" value="F:DNA binding"/>
    <property type="evidence" value="ECO:0007669"/>
    <property type="project" value="InterPro"/>
</dbReference>
<dbReference type="GO" id="GO:0003899">
    <property type="term" value="F:DNA-directed RNA polymerase activity"/>
    <property type="evidence" value="ECO:0007669"/>
    <property type="project" value="UniProtKB-EC"/>
</dbReference>
<evidence type="ECO:0000256" key="2">
    <source>
        <dbReference type="ARBA" id="ARBA00022478"/>
    </source>
</evidence>
<evidence type="ECO:0000256" key="3">
    <source>
        <dbReference type="ARBA" id="ARBA00022679"/>
    </source>
</evidence>
<evidence type="ECO:0000256" key="5">
    <source>
        <dbReference type="ARBA" id="ARBA00023163"/>
    </source>
</evidence>
<accession>A0A5J9T4A8</accession>
<name>A0A5J9T4A8_9POAL</name>
<dbReference type="Gene3D" id="3.90.1800.10">
    <property type="entry name" value="RNA polymerase alpha subunit dimerisation domain"/>
    <property type="match status" value="1"/>
</dbReference>
<keyword evidence="9" id="KW-1185">Reference proteome</keyword>
<reference evidence="8 9" key="1">
    <citation type="journal article" date="2019" name="Sci. Rep.">
        <title>A high-quality genome of Eragrostis curvula grass provides insights into Poaceae evolution and supports new strategies to enhance forage quality.</title>
        <authorList>
            <person name="Carballo J."/>
            <person name="Santos B.A.C.M."/>
            <person name="Zappacosta D."/>
            <person name="Garbus I."/>
            <person name="Selva J.P."/>
            <person name="Gallo C.A."/>
            <person name="Diaz A."/>
            <person name="Albertini E."/>
            <person name="Caccamo M."/>
            <person name="Echenique V."/>
        </authorList>
    </citation>
    <scope>NUCLEOTIDE SEQUENCE [LARGE SCALE GENOMIC DNA]</scope>
    <source>
        <strain evidence="9">cv. Victoria</strain>
        <tissue evidence="8">Leaf</tissue>
    </source>
</reference>
<evidence type="ECO:0000313" key="9">
    <source>
        <dbReference type="Proteomes" id="UP000324897"/>
    </source>
</evidence>
<dbReference type="InterPro" id="IPR037033">
    <property type="entry name" value="DNA-dir_RNAP_su2_hyb_sf"/>
</dbReference>
<dbReference type="PANTHER" id="PTHR33075">
    <property type="entry name" value="OS02G0499800 PROTEIN"/>
    <property type="match status" value="1"/>
</dbReference>
<dbReference type="GO" id="GO:0006351">
    <property type="term" value="P:DNA-templated transcription"/>
    <property type="evidence" value="ECO:0007669"/>
    <property type="project" value="InterPro"/>
</dbReference>
<protein>
    <recommendedName>
        <fullName evidence="1">DNA-directed RNA polymerase</fullName>
        <ecNumber evidence="1">2.7.7.6</ecNumber>
    </recommendedName>
</protein>
<feature type="non-terminal residue" evidence="8">
    <location>
        <position position="1"/>
    </location>
</feature>
<dbReference type="GO" id="GO:0000428">
    <property type="term" value="C:DNA-directed RNA polymerase complex"/>
    <property type="evidence" value="ECO:0007669"/>
    <property type="project" value="UniProtKB-KW"/>
</dbReference>
<dbReference type="PROSITE" id="PS01166">
    <property type="entry name" value="RNA_POL_BETA"/>
    <property type="match status" value="1"/>
</dbReference>
<feature type="domain" description="CCHC-type" evidence="7">
    <location>
        <begin position="272"/>
        <end position="288"/>
    </location>
</feature>
<dbReference type="InterPro" id="IPR001878">
    <property type="entry name" value="Znf_CCHC"/>
</dbReference>
<dbReference type="EC" id="2.7.7.6" evidence="1"/>
<dbReference type="SUPFAM" id="SSF57756">
    <property type="entry name" value="Retrovirus zinc finger-like domains"/>
    <property type="match status" value="1"/>
</dbReference>
<keyword evidence="3" id="KW-0808">Transferase</keyword>